<evidence type="ECO:0000256" key="3">
    <source>
        <dbReference type="ARBA" id="ARBA00023015"/>
    </source>
</evidence>
<feature type="compositionally biased region" description="Basic and acidic residues" evidence="7">
    <location>
        <begin position="351"/>
        <end position="367"/>
    </location>
</feature>
<evidence type="ECO:0000259" key="8">
    <source>
        <dbReference type="PROSITE" id="PS50811"/>
    </source>
</evidence>
<reference evidence="9" key="2">
    <citation type="submission" date="2020-08" db="EMBL/GenBank/DDBJ databases">
        <title>Plant Genome Project.</title>
        <authorList>
            <person name="Zhang R.-G."/>
        </authorList>
    </citation>
    <scope>NUCLEOTIDE SEQUENCE</scope>
    <source>
        <strain evidence="9">Huo1</strain>
        <tissue evidence="9">Leaf</tissue>
    </source>
</reference>
<keyword evidence="3" id="KW-0805">Transcription regulation</keyword>
<dbReference type="SMART" id="SM00774">
    <property type="entry name" value="WRKY"/>
    <property type="match status" value="2"/>
</dbReference>
<keyword evidence="10" id="KW-1185">Reference proteome</keyword>
<gene>
    <name evidence="9" type="ORF">SASPL_133209</name>
</gene>
<dbReference type="Proteomes" id="UP000298416">
    <property type="component" value="Unassembled WGS sequence"/>
</dbReference>
<dbReference type="InterPro" id="IPR003657">
    <property type="entry name" value="WRKY_dom"/>
</dbReference>
<comment type="caution">
    <text evidence="9">The sequence shown here is derived from an EMBL/GenBank/DDBJ whole genome shotgun (WGS) entry which is preliminary data.</text>
</comment>
<dbReference type="PANTHER" id="PTHR31221">
    <property type="entry name" value="WRKY TRANSCRIPTION FACTOR PROTEIN 1-RELATED"/>
    <property type="match status" value="1"/>
</dbReference>
<sequence length="510" mass="56254">MIKEDLKHPKQNWKVKGRLNQMAENELPPSSSKPPPSITLPPRTSFDTLFTAGSGASPGPMSLVSSFFAENDPDNDSRSFSQLLAGALPSPAERSGEFRFQQNRLADLGVTHLPGAFPLPPASLLNSTDFISSQGVSSYAVFPGTACGDARDSTALENVLILCLQLWYKLHHLFAGLGHSGLSHQLAQISGQAQMQFQYPSAPMLPLPSFQNMSPPLPDTMTISESSDFSQSANLSVDKPTDDGFNWRKYGQKPVKGSEFPRSYYKCTHPSCPVKKKVERSHDGQISEIIYKGQHNHPQRPIDTRTAYGTHRNSEFSAQSLSKPNEGSRQLTPEQVSGSSGSEEVVAVGIRVDDGHEGDPESKRRIVEVQNPEQTNSSHRTEPRIIIQTTSEVDLLDDGYRWRKYGQKVVKGNPHPRSYYKCTTADCNVRKHVERAASDPKDVITTYEGKHNHSVPAAKNSSHSNANAAATQFRPHNPVANRPVASRGVEYGNEQQSIITLLRFKEEEIT</sequence>
<evidence type="ECO:0000256" key="1">
    <source>
        <dbReference type="ARBA" id="ARBA00004123"/>
    </source>
</evidence>
<evidence type="ECO:0000256" key="5">
    <source>
        <dbReference type="ARBA" id="ARBA00023163"/>
    </source>
</evidence>
<dbReference type="GO" id="GO:0005634">
    <property type="term" value="C:nucleus"/>
    <property type="evidence" value="ECO:0007669"/>
    <property type="project" value="UniProtKB-SubCell"/>
</dbReference>
<name>A0A8X8ZHU8_SALSN</name>
<keyword evidence="2" id="KW-0677">Repeat</keyword>
<dbReference type="FunFam" id="2.20.25.80:FF:000006">
    <property type="entry name" value="WRKY transcription factor"/>
    <property type="match status" value="1"/>
</dbReference>
<dbReference type="SUPFAM" id="SSF118290">
    <property type="entry name" value="WRKY DNA-binding domain"/>
    <property type="match status" value="2"/>
</dbReference>
<evidence type="ECO:0000256" key="2">
    <source>
        <dbReference type="ARBA" id="ARBA00022737"/>
    </source>
</evidence>
<feature type="domain" description="WRKY" evidence="8">
    <location>
        <begin position="391"/>
        <end position="456"/>
    </location>
</feature>
<feature type="region of interest" description="Disordered" evidence="7">
    <location>
        <begin position="313"/>
        <end position="380"/>
    </location>
</feature>
<dbReference type="Gene3D" id="2.20.25.80">
    <property type="entry name" value="WRKY domain"/>
    <property type="match status" value="2"/>
</dbReference>
<keyword evidence="6" id="KW-0539">Nucleus</keyword>
<evidence type="ECO:0000256" key="4">
    <source>
        <dbReference type="ARBA" id="ARBA00023125"/>
    </source>
</evidence>
<dbReference type="EMBL" id="PNBA02000012">
    <property type="protein sequence ID" value="KAG6405617.1"/>
    <property type="molecule type" value="Genomic_DNA"/>
</dbReference>
<feature type="compositionally biased region" description="Polar residues" evidence="7">
    <location>
        <begin position="315"/>
        <end position="333"/>
    </location>
</feature>
<dbReference type="InterPro" id="IPR044810">
    <property type="entry name" value="WRKY_plant"/>
</dbReference>
<dbReference type="PROSITE" id="PS50811">
    <property type="entry name" value="WRKY"/>
    <property type="match status" value="2"/>
</dbReference>
<reference evidence="9" key="1">
    <citation type="submission" date="2018-01" db="EMBL/GenBank/DDBJ databases">
        <authorList>
            <person name="Mao J.F."/>
        </authorList>
    </citation>
    <scope>NUCLEOTIDE SEQUENCE</scope>
    <source>
        <strain evidence="9">Huo1</strain>
        <tissue evidence="9">Leaf</tissue>
    </source>
</reference>
<dbReference type="InterPro" id="IPR036576">
    <property type="entry name" value="WRKY_dom_sf"/>
</dbReference>
<feature type="compositionally biased region" description="Low complexity" evidence="7">
    <location>
        <begin position="334"/>
        <end position="349"/>
    </location>
</feature>
<dbReference type="Pfam" id="PF03106">
    <property type="entry name" value="WRKY"/>
    <property type="match status" value="2"/>
</dbReference>
<keyword evidence="4" id="KW-0238">DNA-binding</keyword>
<keyword evidence="5" id="KW-0804">Transcription</keyword>
<dbReference type="FunFam" id="2.20.25.80:FF:000001">
    <property type="entry name" value="WRKY transcription factor 33"/>
    <property type="match status" value="1"/>
</dbReference>
<dbReference type="PANTHER" id="PTHR31221:SF343">
    <property type="entry name" value="WRKY TRANSCRIPTION FACTOR 4-RELATED"/>
    <property type="match status" value="1"/>
</dbReference>
<evidence type="ECO:0000313" key="9">
    <source>
        <dbReference type="EMBL" id="KAG6405617.1"/>
    </source>
</evidence>
<evidence type="ECO:0000256" key="7">
    <source>
        <dbReference type="SAM" id="MobiDB-lite"/>
    </source>
</evidence>
<dbReference type="GO" id="GO:0003700">
    <property type="term" value="F:DNA-binding transcription factor activity"/>
    <property type="evidence" value="ECO:0007669"/>
    <property type="project" value="InterPro"/>
</dbReference>
<feature type="region of interest" description="Disordered" evidence="7">
    <location>
        <begin position="1"/>
        <end position="45"/>
    </location>
</feature>
<accession>A0A8X8ZHU8</accession>
<comment type="subcellular location">
    <subcellularLocation>
        <location evidence="1">Nucleus</location>
    </subcellularLocation>
</comment>
<dbReference type="AlphaFoldDB" id="A0A8X8ZHU8"/>
<protein>
    <recommendedName>
        <fullName evidence="8">WRKY domain-containing protein</fullName>
    </recommendedName>
</protein>
<evidence type="ECO:0000313" key="10">
    <source>
        <dbReference type="Proteomes" id="UP000298416"/>
    </source>
</evidence>
<dbReference type="GO" id="GO:0043565">
    <property type="term" value="F:sequence-specific DNA binding"/>
    <property type="evidence" value="ECO:0007669"/>
    <property type="project" value="InterPro"/>
</dbReference>
<organism evidence="9">
    <name type="scientific">Salvia splendens</name>
    <name type="common">Scarlet sage</name>
    <dbReference type="NCBI Taxonomy" id="180675"/>
    <lineage>
        <taxon>Eukaryota</taxon>
        <taxon>Viridiplantae</taxon>
        <taxon>Streptophyta</taxon>
        <taxon>Embryophyta</taxon>
        <taxon>Tracheophyta</taxon>
        <taxon>Spermatophyta</taxon>
        <taxon>Magnoliopsida</taxon>
        <taxon>eudicotyledons</taxon>
        <taxon>Gunneridae</taxon>
        <taxon>Pentapetalae</taxon>
        <taxon>asterids</taxon>
        <taxon>lamiids</taxon>
        <taxon>Lamiales</taxon>
        <taxon>Lamiaceae</taxon>
        <taxon>Nepetoideae</taxon>
        <taxon>Mentheae</taxon>
        <taxon>Salviinae</taxon>
        <taxon>Salvia</taxon>
        <taxon>Salvia subgen. Calosphace</taxon>
        <taxon>core Calosphace</taxon>
    </lineage>
</organism>
<evidence type="ECO:0000256" key="6">
    <source>
        <dbReference type="ARBA" id="ARBA00023242"/>
    </source>
</evidence>
<feature type="domain" description="WRKY" evidence="8">
    <location>
        <begin position="236"/>
        <end position="300"/>
    </location>
</feature>
<proteinExistence type="predicted"/>